<name>A0A9X1V738_9BACL</name>
<dbReference type="Proteomes" id="UP001139263">
    <property type="component" value="Unassembled WGS sequence"/>
</dbReference>
<keyword evidence="1" id="KW-1133">Transmembrane helix</keyword>
<dbReference type="EMBL" id="JALBUF010000002">
    <property type="protein sequence ID" value="MCI0182866.1"/>
    <property type="molecule type" value="Genomic_DNA"/>
</dbReference>
<keyword evidence="3" id="KW-1185">Reference proteome</keyword>
<dbReference type="AlphaFoldDB" id="A0A9X1V738"/>
<reference evidence="2" key="1">
    <citation type="submission" date="2022-03" db="EMBL/GenBank/DDBJ databases">
        <title>Draft Genome Sequence of Firmicute Strain S0AB, a Heterotrophic Iron/Sulfur-Oxidizing Extreme Acidophile.</title>
        <authorList>
            <person name="Vergara E."/>
            <person name="Pakostova E."/>
            <person name="Johnson D.B."/>
            <person name="Holmes D.S."/>
        </authorList>
    </citation>
    <scope>NUCLEOTIDE SEQUENCE</scope>
    <source>
        <strain evidence="2">S0AB</strain>
    </source>
</reference>
<dbReference type="RefSeq" id="WP_241712468.1">
    <property type="nucleotide sequence ID" value="NZ_JALBUF010000002.1"/>
</dbReference>
<sequence length="243" mass="27169">MSELYGGIHLGPFTLYYSWLGTFLFVLVTVFTAKWYASKQHVEEVDDFIDVFIASCTMWLVVWKVSGMLFVLHDLFRVPAKVLFAAPTAASGMIATAVVILYIGYSIWRGHLVMSRMFDLIVVSFTAGLIPYCLFHLQLGQQMPRPFGIAMEGGQFAPVNVYEVIILCVNIGILWSALRTRDTTVSKTVIGFYVVALDSIGSLFVSLFSNHDVLWGFLSPWQWGLLALACVGLWGMTRDRVAS</sequence>
<feature type="transmembrane region" description="Helical" evidence="1">
    <location>
        <begin position="190"/>
        <end position="208"/>
    </location>
</feature>
<keyword evidence="1" id="KW-0812">Transmembrane</keyword>
<proteinExistence type="predicted"/>
<accession>A0A9X1V738</accession>
<evidence type="ECO:0000313" key="3">
    <source>
        <dbReference type="Proteomes" id="UP001139263"/>
    </source>
</evidence>
<keyword evidence="1" id="KW-0472">Membrane</keyword>
<gene>
    <name evidence="2" type="ORF">MM817_01135</name>
</gene>
<feature type="transmembrane region" description="Helical" evidence="1">
    <location>
        <begin position="117"/>
        <end position="139"/>
    </location>
</feature>
<feature type="transmembrane region" description="Helical" evidence="1">
    <location>
        <begin position="159"/>
        <end position="178"/>
    </location>
</feature>
<comment type="caution">
    <text evidence="2">The sequence shown here is derived from an EMBL/GenBank/DDBJ whole genome shotgun (WGS) entry which is preliminary data.</text>
</comment>
<feature type="transmembrane region" description="Helical" evidence="1">
    <location>
        <begin position="220"/>
        <end position="237"/>
    </location>
</feature>
<evidence type="ECO:0000256" key="1">
    <source>
        <dbReference type="SAM" id="Phobius"/>
    </source>
</evidence>
<feature type="transmembrane region" description="Helical" evidence="1">
    <location>
        <begin position="48"/>
        <end position="72"/>
    </location>
</feature>
<protein>
    <recommendedName>
        <fullName evidence="4">Prolipoprotein diacylglyceryl transferase</fullName>
    </recommendedName>
</protein>
<evidence type="ECO:0000313" key="2">
    <source>
        <dbReference type="EMBL" id="MCI0182866.1"/>
    </source>
</evidence>
<organism evidence="2 3">
    <name type="scientific">Sulfoacidibacillus ferrooxidans</name>
    <dbReference type="NCBI Taxonomy" id="2005001"/>
    <lineage>
        <taxon>Bacteria</taxon>
        <taxon>Bacillati</taxon>
        <taxon>Bacillota</taxon>
        <taxon>Bacilli</taxon>
        <taxon>Bacillales</taxon>
        <taxon>Alicyclobacillaceae</taxon>
        <taxon>Sulfoacidibacillus</taxon>
    </lineage>
</organism>
<evidence type="ECO:0008006" key="4">
    <source>
        <dbReference type="Google" id="ProtNLM"/>
    </source>
</evidence>
<feature type="transmembrane region" description="Helical" evidence="1">
    <location>
        <begin position="16"/>
        <end position="36"/>
    </location>
</feature>
<feature type="transmembrane region" description="Helical" evidence="1">
    <location>
        <begin position="84"/>
        <end position="105"/>
    </location>
</feature>